<dbReference type="PANTHER" id="PTHR43757">
    <property type="entry name" value="AMINOMETHYLTRANSFERASE"/>
    <property type="match status" value="1"/>
</dbReference>
<evidence type="ECO:0000256" key="7">
    <source>
        <dbReference type="SAM" id="MobiDB-lite"/>
    </source>
</evidence>
<comment type="similarity">
    <text evidence="1">Belongs to the GcvT family.</text>
</comment>
<dbReference type="GO" id="GO:0005739">
    <property type="term" value="C:mitochondrion"/>
    <property type="evidence" value="ECO:0007669"/>
    <property type="project" value="TreeGrafter"/>
</dbReference>
<comment type="caution">
    <text evidence="10">The sequence shown here is derived from an EMBL/GenBank/DDBJ whole genome shotgun (WGS) entry which is preliminary data.</text>
</comment>
<feature type="compositionally biased region" description="Low complexity" evidence="7">
    <location>
        <begin position="78"/>
        <end position="100"/>
    </location>
</feature>
<dbReference type="SUPFAM" id="SSF103025">
    <property type="entry name" value="Folate-binding domain"/>
    <property type="match status" value="1"/>
</dbReference>
<evidence type="ECO:0000313" key="10">
    <source>
        <dbReference type="EMBL" id="PHH74240.1"/>
    </source>
</evidence>
<dbReference type="GO" id="GO:0004047">
    <property type="term" value="F:aminomethyltransferase activity"/>
    <property type="evidence" value="ECO:0007669"/>
    <property type="project" value="UniProtKB-EC"/>
</dbReference>
<dbReference type="Gene3D" id="4.10.1250.10">
    <property type="entry name" value="Aminomethyltransferase fragment"/>
    <property type="match status" value="1"/>
</dbReference>
<evidence type="ECO:0000256" key="1">
    <source>
        <dbReference type="ARBA" id="ARBA00008609"/>
    </source>
</evidence>
<dbReference type="FunFam" id="2.40.30.110:FF:000002">
    <property type="entry name" value="Aminomethyltransferase"/>
    <property type="match status" value="1"/>
</dbReference>
<evidence type="ECO:0000259" key="8">
    <source>
        <dbReference type="Pfam" id="PF01571"/>
    </source>
</evidence>
<reference evidence="10 11" key="1">
    <citation type="submission" date="2017-06" db="EMBL/GenBank/DDBJ databases">
        <title>Ant-infecting Ophiocordyceps genomes reveal a high diversity of potential behavioral manipulation genes and a possible major role for enterotoxins.</title>
        <authorList>
            <person name="De Bekker C."/>
            <person name="Evans H.C."/>
            <person name="Brachmann A."/>
            <person name="Hughes D.P."/>
        </authorList>
    </citation>
    <scope>NUCLEOTIDE SEQUENCE [LARGE SCALE GENOMIC DNA]</scope>
    <source>
        <strain evidence="10 11">Map16</strain>
    </source>
</reference>
<dbReference type="Gene3D" id="2.40.30.110">
    <property type="entry name" value="Aminomethyltransferase beta-barrel domains"/>
    <property type="match status" value="1"/>
</dbReference>
<feature type="region of interest" description="Disordered" evidence="7">
    <location>
        <begin position="54"/>
        <end position="100"/>
    </location>
</feature>
<dbReference type="InterPro" id="IPR006222">
    <property type="entry name" value="GCVT_N"/>
</dbReference>
<feature type="region of interest" description="Disordered" evidence="7">
    <location>
        <begin position="535"/>
        <end position="556"/>
    </location>
</feature>
<dbReference type="SUPFAM" id="SSF101790">
    <property type="entry name" value="Aminomethyltransferase beta-barrel domain"/>
    <property type="match status" value="1"/>
</dbReference>
<organism evidence="10 11">
    <name type="scientific">Ophiocordyceps camponoti-rufipedis</name>
    <dbReference type="NCBI Taxonomy" id="2004952"/>
    <lineage>
        <taxon>Eukaryota</taxon>
        <taxon>Fungi</taxon>
        <taxon>Dikarya</taxon>
        <taxon>Ascomycota</taxon>
        <taxon>Pezizomycotina</taxon>
        <taxon>Sordariomycetes</taxon>
        <taxon>Hypocreomycetidae</taxon>
        <taxon>Hypocreales</taxon>
        <taxon>Ophiocordycipitaceae</taxon>
        <taxon>Ophiocordyceps</taxon>
    </lineage>
</organism>
<feature type="domain" description="Aminomethyltransferase C-terminal" evidence="9">
    <location>
        <begin position="454"/>
        <end position="531"/>
    </location>
</feature>
<dbReference type="InterPro" id="IPR013977">
    <property type="entry name" value="GcvT_C"/>
</dbReference>
<comment type="catalytic activity">
    <reaction evidence="6">
        <text>N(6)-[(R)-S(8)-aminomethyldihydrolipoyl]-L-lysyl-[protein] + (6S)-5,6,7,8-tetrahydrofolate = N(6)-[(R)-dihydrolipoyl]-L-lysyl-[protein] + (6R)-5,10-methylene-5,6,7,8-tetrahydrofolate + NH4(+)</text>
        <dbReference type="Rhea" id="RHEA:16945"/>
        <dbReference type="Rhea" id="RHEA-COMP:10475"/>
        <dbReference type="Rhea" id="RHEA-COMP:10492"/>
        <dbReference type="ChEBI" id="CHEBI:15636"/>
        <dbReference type="ChEBI" id="CHEBI:28938"/>
        <dbReference type="ChEBI" id="CHEBI:57453"/>
        <dbReference type="ChEBI" id="CHEBI:83100"/>
        <dbReference type="ChEBI" id="CHEBI:83143"/>
        <dbReference type="EC" id="2.1.2.10"/>
    </reaction>
</comment>
<evidence type="ECO:0000256" key="5">
    <source>
        <dbReference type="ARBA" id="ARBA00031395"/>
    </source>
</evidence>
<keyword evidence="4" id="KW-0808">Transferase</keyword>
<evidence type="ECO:0000259" key="9">
    <source>
        <dbReference type="Pfam" id="PF08669"/>
    </source>
</evidence>
<dbReference type="InterPro" id="IPR006223">
    <property type="entry name" value="GcvT"/>
</dbReference>
<dbReference type="Gene3D" id="3.30.1360.120">
    <property type="entry name" value="Probable tRNA modification gtpase trme, domain 1"/>
    <property type="match status" value="1"/>
</dbReference>
<dbReference type="AlphaFoldDB" id="A0A2C5Z368"/>
<sequence>MRTGIRSLVRAAVRLPRAPAARFSVTARVLTDGESKVKGGEALKVNGGSKLAGVQATVENPTTAEVPGTDEASKPVDENPATAENSTTTEPAEPAEPAMPADWDRRYDFIELEELDEPMGQRRGYNYGQHQGHRTPLYDFHIRHEADLVAYANHKLPIMYPKYGTITQSHFTTRINASFWDVSHMVQHIVQGDEAAKCLELLTPGAWRTAPLMRAKLTTFLWPTGGIVDDAVVTKLAEDKFYIVTNGATREKIMEYLREQLADVRKSEKEGDGGLDWTIADRKALLALQGPDSQSIISNLLPEDETRVDLDKLYFGDAFFSKLHIENDVRTPYDILITRGGYTGEDGFELSFAFGNDEARNIGYNVAGRVADSLMRSDPDGMVLPSGLGTRDTLRLEAGLCLYGQDLDDKTTPVEAGLGWVVSPERRVSGGFLGADVIIPQLTPKSKGGAGVWRRRIGMVAESGRPARHGAKIYHKGREVGAVTSGIPSPSLQVNIAMGYVEDGLHKVGTELEVDVRKRMEKVTVVKMPFIETRYRRPDGDRQPGSVPWAEPQTPE</sequence>
<evidence type="ECO:0000256" key="3">
    <source>
        <dbReference type="ARBA" id="ARBA00022576"/>
    </source>
</evidence>
<dbReference type="EMBL" id="NJES01000286">
    <property type="protein sequence ID" value="PHH74240.1"/>
    <property type="molecule type" value="Genomic_DNA"/>
</dbReference>
<dbReference type="Proteomes" id="UP000226431">
    <property type="component" value="Unassembled WGS sequence"/>
</dbReference>
<keyword evidence="3" id="KW-0032">Aminotransferase</keyword>
<accession>A0A2C5Z368</accession>
<dbReference type="Gene3D" id="3.30.70.1400">
    <property type="entry name" value="Aminomethyltransferase beta-barrel domains"/>
    <property type="match status" value="1"/>
</dbReference>
<evidence type="ECO:0000256" key="2">
    <source>
        <dbReference type="ARBA" id="ARBA00012616"/>
    </source>
</evidence>
<proteinExistence type="inferred from homology"/>
<evidence type="ECO:0000256" key="4">
    <source>
        <dbReference type="ARBA" id="ARBA00022679"/>
    </source>
</evidence>
<protein>
    <recommendedName>
        <fullName evidence="2">aminomethyltransferase</fullName>
        <ecNumber evidence="2">2.1.2.10</ecNumber>
    </recommendedName>
    <alternativeName>
        <fullName evidence="5">Glycine cleavage system T protein</fullName>
    </alternativeName>
</protein>
<keyword evidence="11" id="KW-1185">Reference proteome</keyword>
<dbReference type="InterPro" id="IPR029043">
    <property type="entry name" value="GcvT/YgfZ_C"/>
</dbReference>
<dbReference type="InterPro" id="IPR028896">
    <property type="entry name" value="GcvT/YgfZ/DmdA"/>
</dbReference>
<feature type="domain" description="GCVT N-terminal" evidence="8">
    <location>
        <begin position="137"/>
        <end position="423"/>
    </location>
</feature>
<dbReference type="InterPro" id="IPR027266">
    <property type="entry name" value="TrmE/GcvT-like"/>
</dbReference>
<dbReference type="GO" id="GO:0006546">
    <property type="term" value="P:glycine catabolic process"/>
    <property type="evidence" value="ECO:0007669"/>
    <property type="project" value="InterPro"/>
</dbReference>
<dbReference type="STRING" id="2004952.A0A2C5Z368"/>
<dbReference type="PANTHER" id="PTHR43757:SF2">
    <property type="entry name" value="AMINOMETHYLTRANSFERASE, MITOCHONDRIAL"/>
    <property type="match status" value="1"/>
</dbReference>
<dbReference type="GO" id="GO:0005960">
    <property type="term" value="C:glycine cleavage complex"/>
    <property type="evidence" value="ECO:0007669"/>
    <property type="project" value="InterPro"/>
</dbReference>
<evidence type="ECO:0000313" key="11">
    <source>
        <dbReference type="Proteomes" id="UP000226431"/>
    </source>
</evidence>
<dbReference type="OrthoDB" id="10263536at2759"/>
<dbReference type="Pfam" id="PF01571">
    <property type="entry name" value="GCV_T"/>
    <property type="match status" value="1"/>
</dbReference>
<evidence type="ECO:0000256" key="6">
    <source>
        <dbReference type="ARBA" id="ARBA00047665"/>
    </source>
</evidence>
<dbReference type="GO" id="GO:0008483">
    <property type="term" value="F:transaminase activity"/>
    <property type="evidence" value="ECO:0007669"/>
    <property type="project" value="UniProtKB-KW"/>
</dbReference>
<name>A0A2C5Z368_9HYPO</name>
<dbReference type="Pfam" id="PF08669">
    <property type="entry name" value="GCV_T_C"/>
    <property type="match status" value="1"/>
</dbReference>
<gene>
    <name evidence="10" type="ORF">CDD80_3218</name>
</gene>
<dbReference type="EC" id="2.1.2.10" evidence="2"/>
<dbReference type="NCBIfam" id="TIGR00528">
    <property type="entry name" value="gcvT"/>
    <property type="match status" value="1"/>
</dbReference>